<organism evidence="6">
    <name type="scientific">Darwinula stevensoni</name>
    <dbReference type="NCBI Taxonomy" id="69355"/>
    <lineage>
        <taxon>Eukaryota</taxon>
        <taxon>Metazoa</taxon>
        <taxon>Ecdysozoa</taxon>
        <taxon>Arthropoda</taxon>
        <taxon>Crustacea</taxon>
        <taxon>Oligostraca</taxon>
        <taxon>Ostracoda</taxon>
        <taxon>Podocopa</taxon>
        <taxon>Podocopida</taxon>
        <taxon>Darwinulocopina</taxon>
        <taxon>Darwinuloidea</taxon>
        <taxon>Darwinulidae</taxon>
        <taxon>Darwinula</taxon>
    </lineage>
</organism>
<dbReference type="CDD" id="cd00037">
    <property type="entry name" value="CLECT"/>
    <property type="match status" value="1"/>
</dbReference>
<feature type="signal peptide" evidence="3">
    <location>
        <begin position="1"/>
        <end position="21"/>
    </location>
</feature>
<dbReference type="InterPro" id="IPR001304">
    <property type="entry name" value="C-type_lectin-like"/>
</dbReference>
<dbReference type="PROSITE" id="PS50041">
    <property type="entry name" value="C_TYPE_LECTIN_2"/>
    <property type="match status" value="2"/>
</dbReference>
<feature type="domain" description="CUB" evidence="4">
    <location>
        <begin position="24"/>
        <end position="136"/>
    </location>
</feature>
<dbReference type="FunFam" id="2.60.120.290:FF:000005">
    <property type="entry name" value="Procollagen C-endopeptidase enhancer 1"/>
    <property type="match status" value="1"/>
</dbReference>
<dbReference type="Gene3D" id="2.60.120.290">
    <property type="entry name" value="Spermadhesin, CUB domain"/>
    <property type="match status" value="1"/>
</dbReference>
<sequence length="403" mass="45200">MIINLLVSLLGILALAWPSGSQNCGGTLEDAVGEMESPGYPEAYPPFSHCVWQIRAPPTRTILLSFVDFNLEATDDCVSGDFLTVEDSEGGSNVYCGRDHPWSIESKDNFLSVSFFSDADDEEGHEYRFKLSYITISKCLRNWQEFGSHCYFFSSDEKNFFEAKSNCTNQATGARLASVHSREEQVFLQTYAKRATLWLGAEPTGPGLNASPWNFDFIDGSPEDYHNVWGGEDPWILGGCNSSATCGIELVPDRWQNIDCQERKQVLCTSDVAYDGDWYDCDDFYVHLSSGKMNFYDAEQYCLDFPGAQMLNVSNDDQQGCLSLRFGDHFTTSFQDATLDDTAFWIGLTRANGTWEWVNGSPLQYERWDVGYPEGSSSDCAVMVTSSWEDSMATNNHSFVCKI</sequence>
<dbReference type="EMBL" id="LR901364">
    <property type="protein sequence ID" value="CAD7248442.1"/>
    <property type="molecule type" value="Genomic_DNA"/>
</dbReference>
<dbReference type="EMBL" id="CAJPEV010001847">
    <property type="protein sequence ID" value="CAG0894584.1"/>
    <property type="molecule type" value="Genomic_DNA"/>
</dbReference>
<evidence type="ECO:0000256" key="3">
    <source>
        <dbReference type="SAM" id="SignalP"/>
    </source>
</evidence>
<keyword evidence="7" id="KW-1185">Reference proteome</keyword>
<dbReference type="AlphaFoldDB" id="A0A7R8XLR4"/>
<proteinExistence type="predicted"/>
<feature type="chain" id="PRO_5036209299" evidence="3">
    <location>
        <begin position="22"/>
        <end position="403"/>
    </location>
</feature>
<dbReference type="Gene3D" id="3.10.100.10">
    <property type="entry name" value="Mannose-Binding Protein A, subunit A"/>
    <property type="match status" value="2"/>
</dbReference>
<comment type="caution">
    <text evidence="2">Lacks conserved residue(s) required for the propagation of feature annotation.</text>
</comment>
<evidence type="ECO:0000256" key="2">
    <source>
        <dbReference type="PROSITE-ProRule" id="PRU00059"/>
    </source>
</evidence>
<dbReference type="InterPro" id="IPR016186">
    <property type="entry name" value="C-type_lectin-like/link_sf"/>
</dbReference>
<dbReference type="InterPro" id="IPR035914">
    <property type="entry name" value="Sperma_CUB_dom_sf"/>
</dbReference>
<keyword evidence="3" id="KW-0732">Signal</keyword>
<protein>
    <submittedName>
        <fullName evidence="6">Uncharacterized protein</fullName>
    </submittedName>
</protein>
<dbReference type="Pfam" id="PF00431">
    <property type="entry name" value="CUB"/>
    <property type="match status" value="1"/>
</dbReference>
<keyword evidence="1" id="KW-1015">Disulfide bond</keyword>
<dbReference type="CDD" id="cd00041">
    <property type="entry name" value="CUB"/>
    <property type="match status" value="1"/>
</dbReference>
<dbReference type="PROSITE" id="PS01180">
    <property type="entry name" value="CUB"/>
    <property type="match status" value="1"/>
</dbReference>
<evidence type="ECO:0000259" key="5">
    <source>
        <dbReference type="PROSITE" id="PS50041"/>
    </source>
</evidence>
<evidence type="ECO:0000259" key="4">
    <source>
        <dbReference type="PROSITE" id="PS01180"/>
    </source>
</evidence>
<name>A0A7R8XLR4_9CRUS</name>
<accession>A0A7R8XLR4</accession>
<evidence type="ECO:0000256" key="1">
    <source>
        <dbReference type="ARBA" id="ARBA00023157"/>
    </source>
</evidence>
<feature type="domain" description="C-type lectin" evidence="5">
    <location>
        <begin position="146"/>
        <end position="269"/>
    </location>
</feature>
<dbReference type="SMART" id="SM00042">
    <property type="entry name" value="CUB"/>
    <property type="match status" value="1"/>
</dbReference>
<feature type="domain" description="C-type lectin" evidence="5">
    <location>
        <begin position="279"/>
        <end position="402"/>
    </location>
</feature>
<gene>
    <name evidence="6" type="ORF">DSTB1V02_LOCUS8255</name>
</gene>
<dbReference type="SMART" id="SM00034">
    <property type="entry name" value="CLECT"/>
    <property type="match status" value="2"/>
</dbReference>
<dbReference type="InterPro" id="IPR000859">
    <property type="entry name" value="CUB_dom"/>
</dbReference>
<dbReference type="InterPro" id="IPR050111">
    <property type="entry name" value="C-type_lectin/snaclec_domain"/>
</dbReference>
<dbReference type="PANTHER" id="PTHR22803">
    <property type="entry name" value="MANNOSE, PHOSPHOLIPASE, LECTIN RECEPTOR RELATED"/>
    <property type="match status" value="1"/>
</dbReference>
<dbReference type="InterPro" id="IPR016187">
    <property type="entry name" value="CTDL_fold"/>
</dbReference>
<evidence type="ECO:0000313" key="7">
    <source>
        <dbReference type="Proteomes" id="UP000677054"/>
    </source>
</evidence>
<reference evidence="6" key="1">
    <citation type="submission" date="2020-11" db="EMBL/GenBank/DDBJ databases">
        <authorList>
            <person name="Tran Van P."/>
        </authorList>
    </citation>
    <scope>NUCLEOTIDE SEQUENCE</scope>
</reference>
<dbReference type="SUPFAM" id="SSF49854">
    <property type="entry name" value="Spermadhesin, CUB domain"/>
    <property type="match status" value="1"/>
</dbReference>
<evidence type="ECO:0000313" key="6">
    <source>
        <dbReference type="EMBL" id="CAD7248442.1"/>
    </source>
</evidence>
<dbReference type="SUPFAM" id="SSF56436">
    <property type="entry name" value="C-type lectin-like"/>
    <property type="match status" value="2"/>
</dbReference>
<dbReference type="OrthoDB" id="6365622at2759"/>
<dbReference type="Pfam" id="PF00059">
    <property type="entry name" value="Lectin_C"/>
    <property type="match status" value="2"/>
</dbReference>
<dbReference type="Proteomes" id="UP000677054">
    <property type="component" value="Unassembled WGS sequence"/>
</dbReference>